<keyword evidence="2" id="KW-0808">Transferase</keyword>
<comment type="similarity">
    <text evidence="1">Belongs to the 1-acyl-sn-glycerol-3-phosphate acyltransferase family.</text>
</comment>
<dbReference type="Pfam" id="PF16076">
    <property type="entry name" value="Acyltransf_C"/>
    <property type="match status" value="1"/>
</dbReference>
<gene>
    <name evidence="6" type="ORF">I206_05405</name>
    <name evidence="7" type="ORF">I206_107052</name>
</gene>
<evidence type="ECO:0000256" key="3">
    <source>
        <dbReference type="ARBA" id="ARBA00023315"/>
    </source>
</evidence>
<dbReference type="OrthoDB" id="189226at2759"/>
<proteinExistence type="inferred from homology"/>
<dbReference type="STRING" id="1296096.A0A1B9HZD3"/>
<dbReference type="Proteomes" id="UP000094020">
    <property type="component" value="Chromosome 10"/>
</dbReference>
<keyword evidence="4" id="KW-0812">Transmembrane</keyword>
<evidence type="ECO:0000259" key="5">
    <source>
        <dbReference type="SMART" id="SM00563"/>
    </source>
</evidence>
<dbReference type="InterPro" id="IPR032098">
    <property type="entry name" value="Acyltransf_C"/>
</dbReference>
<accession>A0A1B9HZD3</accession>
<evidence type="ECO:0000256" key="1">
    <source>
        <dbReference type="ARBA" id="ARBA00008655"/>
    </source>
</evidence>
<reference evidence="6" key="1">
    <citation type="submission" date="2013-07" db="EMBL/GenBank/DDBJ databases">
        <title>The Genome Sequence of Cryptococcus pinus CBS10737.</title>
        <authorList>
            <consortium name="The Broad Institute Genome Sequencing Platform"/>
            <person name="Cuomo C."/>
            <person name="Litvintseva A."/>
            <person name="Chen Y."/>
            <person name="Heitman J."/>
            <person name="Sun S."/>
            <person name="Springer D."/>
            <person name="Dromer F."/>
            <person name="Young S.K."/>
            <person name="Zeng Q."/>
            <person name="Gargeya S."/>
            <person name="Fitzgerald M."/>
            <person name="Abouelleil A."/>
            <person name="Alvarado L."/>
            <person name="Berlin A.M."/>
            <person name="Chapman S.B."/>
            <person name="Dewar J."/>
            <person name="Goldberg J."/>
            <person name="Griggs A."/>
            <person name="Gujja S."/>
            <person name="Hansen M."/>
            <person name="Howarth C."/>
            <person name="Imamovic A."/>
            <person name="Larimer J."/>
            <person name="McCowan C."/>
            <person name="Murphy C."/>
            <person name="Pearson M."/>
            <person name="Priest M."/>
            <person name="Roberts A."/>
            <person name="Saif S."/>
            <person name="Shea T."/>
            <person name="Sykes S."/>
            <person name="Wortman J."/>
            <person name="Nusbaum C."/>
            <person name="Birren B."/>
        </authorList>
    </citation>
    <scope>NUCLEOTIDE SEQUENCE [LARGE SCALE GENOMIC DNA]</scope>
    <source>
        <strain evidence="6">CBS 10737</strain>
    </source>
</reference>
<reference evidence="7" key="4">
    <citation type="submission" date="2024-02" db="EMBL/GenBank/DDBJ databases">
        <title>Comparative genomics of Cryptococcus and Kwoniella reveals pathogenesis evolution and contrasting modes of karyotype evolution via chromosome fusion or intercentromeric recombination.</title>
        <authorList>
            <person name="Coelho M.A."/>
            <person name="David-Palma M."/>
            <person name="Shea T."/>
            <person name="Bowers K."/>
            <person name="McGinley-Smith S."/>
            <person name="Mohammad A.W."/>
            <person name="Gnirke A."/>
            <person name="Yurkov A.M."/>
            <person name="Nowrousian M."/>
            <person name="Sun S."/>
            <person name="Cuomo C.A."/>
            <person name="Heitman J."/>
        </authorList>
    </citation>
    <scope>NUCLEOTIDE SEQUENCE</scope>
    <source>
        <strain evidence="7">CBS 10737</strain>
    </source>
</reference>
<sequence>MPNKFQILTHTIVLLFLISIANIILLLAVIVKPFSEDKSWDISCWTGNWFWTYMQNHWENSLNAKNAIKVTGDEIPKKENAFVISNHLGYSDYYLFQYLSSRAGMMGNSRYFVKREILRIPFFGLAFWAMGMILVSKNWTNDKRLIERAFSRIKANQHPCWIVLCPEGTRRTKSKLLKSQVFAREKCKPELKHLLFPRTKGFVSTVQALRNSHIKYIYDLTLLYQSPKQYKWRVPALAEQLSCDNLAKKGYKFRIHVKRIPISELPNDDESLKIWCEDLWKAKDDLLDDWMIYSKESNGTNGIAHSFDSGTNGVCHGHENGFKA</sequence>
<dbReference type="EMBL" id="CP144528">
    <property type="protein sequence ID" value="WWC73087.1"/>
    <property type="molecule type" value="Genomic_DNA"/>
</dbReference>
<evidence type="ECO:0000313" key="8">
    <source>
        <dbReference type="Proteomes" id="UP000094020"/>
    </source>
</evidence>
<reference evidence="7" key="2">
    <citation type="submission" date="2013-07" db="EMBL/GenBank/DDBJ databases">
        <authorList>
            <consortium name="The Broad Institute Genome Sequencing Platform"/>
            <person name="Cuomo C."/>
            <person name="Litvintseva A."/>
            <person name="Chen Y."/>
            <person name="Heitman J."/>
            <person name="Sun S."/>
            <person name="Springer D."/>
            <person name="Dromer F."/>
            <person name="Young S.K."/>
            <person name="Zeng Q."/>
            <person name="Gargeya S."/>
            <person name="Fitzgerald M."/>
            <person name="Abouelleil A."/>
            <person name="Alvarado L."/>
            <person name="Berlin A.M."/>
            <person name="Chapman S.B."/>
            <person name="Dewar J."/>
            <person name="Goldberg J."/>
            <person name="Griggs A."/>
            <person name="Gujja S."/>
            <person name="Hansen M."/>
            <person name="Howarth C."/>
            <person name="Imamovic A."/>
            <person name="Larimer J."/>
            <person name="McCowan C."/>
            <person name="Murphy C."/>
            <person name="Pearson M."/>
            <person name="Priest M."/>
            <person name="Roberts A."/>
            <person name="Saif S."/>
            <person name="Shea T."/>
            <person name="Sykes S."/>
            <person name="Wortman J."/>
            <person name="Nusbaum C."/>
            <person name="Birren B."/>
        </authorList>
    </citation>
    <scope>NUCLEOTIDE SEQUENCE</scope>
    <source>
        <strain evidence="7">CBS 10737</strain>
    </source>
</reference>
<feature type="domain" description="Phospholipid/glycerol acyltransferase" evidence="5">
    <location>
        <begin position="81"/>
        <end position="203"/>
    </location>
</feature>
<dbReference type="Pfam" id="PF01553">
    <property type="entry name" value="Acyltransferase"/>
    <property type="match status" value="1"/>
</dbReference>
<evidence type="ECO:0000256" key="4">
    <source>
        <dbReference type="SAM" id="Phobius"/>
    </source>
</evidence>
<feature type="transmembrane region" description="Helical" evidence="4">
    <location>
        <begin position="12"/>
        <end position="31"/>
    </location>
</feature>
<evidence type="ECO:0000313" key="7">
    <source>
        <dbReference type="EMBL" id="WWC73087.1"/>
    </source>
</evidence>
<reference evidence="6" key="3">
    <citation type="submission" date="2016-07" db="EMBL/GenBank/DDBJ databases">
        <title>Evolution of pathogenesis and genome organization in the Tremellales.</title>
        <authorList>
            <person name="Cuomo C."/>
            <person name="Litvintseva A."/>
            <person name="Heitman J."/>
            <person name="Chen Y."/>
            <person name="Sun S."/>
            <person name="Springer D."/>
            <person name="Dromer F."/>
            <person name="Young S."/>
            <person name="Zeng Q."/>
            <person name="Chapman S."/>
            <person name="Gujja S."/>
            <person name="Saif S."/>
            <person name="Birren B."/>
        </authorList>
    </citation>
    <scope>NUCLEOTIDE SEQUENCE</scope>
    <source>
        <strain evidence="6">CBS 10737</strain>
    </source>
</reference>
<dbReference type="SUPFAM" id="SSF69593">
    <property type="entry name" value="Glycerol-3-phosphate (1)-acyltransferase"/>
    <property type="match status" value="1"/>
</dbReference>
<name>A0A1B9HZD3_9TREE</name>
<dbReference type="PANTHER" id="PTHR10983:SF24">
    <property type="entry name" value="1-ACYLGLYCEROL-3-PHOSPHATE O-ACYLTRANSFERASE 3, ISOFORM E-RELATED"/>
    <property type="match status" value="1"/>
</dbReference>
<dbReference type="GO" id="GO:0012505">
    <property type="term" value="C:endomembrane system"/>
    <property type="evidence" value="ECO:0007669"/>
    <property type="project" value="TreeGrafter"/>
</dbReference>
<organism evidence="6">
    <name type="scientific">Kwoniella pini CBS 10737</name>
    <dbReference type="NCBI Taxonomy" id="1296096"/>
    <lineage>
        <taxon>Eukaryota</taxon>
        <taxon>Fungi</taxon>
        <taxon>Dikarya</taxon>
        <taxon>Basidiomycota</taxon>
        <taxon>Agaricomycotina</taxon>
        <taxon>Tremellomycetes</taxon>
        <taxon>Tremellales</taxon>
        <taxon>Cryptococcaceae</taxon>
        <taxon>Kwoniella</taxon>
    </lineage>
</organism>
<keyword evidence="8" id="KW-1185">Reference proteome</keyword>
<keyword evidence="3" id="KW-0012">Acyltransferase</keyword>
<dbReference type="PANTHER" id="PTHR10983">
    <property type="entry name" value="1-ACYLGLYCEROL-3-PHOSPHATE ACYLTRANSFERASE-RELATED"/>
    <property type="match status" value="1"/>
</dbReference>
<protein>
    <recommendedName>
        <fullName evidence="5">Phospholipid/glycerol acyltransferase domain-containing protein</fullName>
    </recommendedName>
</protein>
<evidence type="ECO:0000313" key="6">
    <source>
        <dbReference type="EMBL" id="OCF48625.1"/>
    </source>
</evidence>
<feature type="transmembrane region" description="Helical" evidence="4">
    <location>
        <begin position="117"/>
        <end position="135"/>
    </location>
</feature>
<keyword evidence="4" id="KW-0472">Membrane</keyword>
<dbReference type="EMBL" id="KI894013">
    <property type="protein sequence ID" value="OCF48625.1"/>
    <property type="molecule type" value="Genomic_DNA"/>
</dbReference>
<dbReference type="KEGG" id="kpin:30173774"/>
<dbReference type="InterPro" id="IPR002123">
    <property type="entry name" value="Plipid/glycerol_acylTrfase"/>
</dbReference>
<dbReference type="CDD" id="cd07990">
    <property type="entry name" value="LPLAT_LCLAT1-like"/>
    <property type="match status" value="1"/>
</dbReference>
<dbReference type="GeneID" id="30173774"/>
<dbReference type="AlphaFoldDB" id="A0A1B9HZD3"/>
<evidence type="ECO:0000256" key="2">
    <source>
        <dbReference type="ARBA" id="ARBA00022679"/>
    </source>
</evidence>
<keyword evidence="4" id="KW-1133">Transmembrane helix</keyword>
<dbReference type="RefSeq" id="XP_019009844.1">
    <property type="nucleotide sequence ID" value="XM_019157126.1"/>
</dbReference>
<dbReference type="GO" id="GO:0003841">
    <property type="term" value="F:1-acylglycerol-3-phosphate O-acyltransferase activity"/>
    <property type="evidence" value="ECO:0007669"/>
    <property type="project" value="TreeGrafter"/>
</dbReference>
<dbReference type="SMART" id="SM00563">
    <property type="entry name" value="PlsC"/>
    <property type="match status" value="1"/>
</dbReference>